<dbReference type="InterPro" id="IPR039418">
    <property type="entry name" value="LexA-like"/>
</dbReference>
<keyword evidence="3" id="KW-1185">Reference proteome</keyword>
<dbReference type="PANTHER" id="PTHR33516">
    <property type="entry name" value="LEXA REPRESSOR"/>
    <property type="match status" value="1"/>
</dbReference>
<dbReference type="Pfam" id="PF00717">
    <property type="entry name" value="Peptidase_S24"/>
    <property type="match status" value="1"/>
</dbReference>
<name>A0ABV2KCV0_SPOPS</name>
<dbReference type="InterPro" id="IPR036286">
    <property type="entry name" value="LexA/Signal_pep-like_sf"/>
</dbReference>
<accession>A0ABV2KCV0</accession>
<dbReference type="EMBL" id="JBEPME010000007">
    <property type="protein sequence ID" value="MET3658901.1"/>
    <property type="molecule type" value="Genomic_DNA"/>
</dbReference>
<organism evidence="2 3">
    <name type="scientific">Sporosarcina psychrophila</name>
    <name type="common">Bacillus psychrophilus</name>
    <dbReference type="NCBI Taxonomy" id="1476"/>
    <lineage>
        <taxon>Bacteria</taxon>
        <taxon>Bacillati</taxon>
        <taxon>Bacillota</taxon>
        <taxon>Bacilli</taxon>
        <taxon>Bacillales</taxon>
        <taxon>Caryophanaceae</taxon>
        <taxon>Sporosarcina</taxon>
    </lineage>
</organism>
<reference evidence="2 3" key="1">
    <citation type="submission" date="2024-06" db="EMBL/GenBank/DDBJ databases">
        <title>Sorghum-associated microbial communities from plants grown in Nebraska, USA.</title>
        <authorList>
            <person name="Schachtman D."/>
        </authorList>
    </citation>
    <scope>NUCLEOTIDE SEQUENCE [LARGE SCALE GENOMIC DNA]</scope>
    <source>
        <strain evidence="2 3">1288</strain>
    </source>
</reference>
<proteinExistence type="predicted"/>
<sequence>MEENYEDYRTVLEEHLPAGDLVYLQAKGDSMSPTIPDGSMVLIRIQEEVENGEIAAVTFNLNAYATLKRVKKQNGITILMPDNPAHEPIVVTRDNPVRLIGKAIRSEQKL</sequence>
<evidence type="ECO:0000313" key="2">
    <source>
        <dbReference type="EMBL" id="MET3658901.1"/>
    </source>
</evidence>
<dbReference type="SUPFAM" id="SSF51306">
    <property type="entry name" value="LexA/Signal peptidase"/>
    <property type="match status" value="1"/>
</dbReference>
<dbReference type="Proteomes" id="UP001549104">
    <property type="component" value="Unassembled WGS sequence"/>
</dbReference>
<comment type="caution">
    <text evidence="2">The sequence shown here is derived from an EMBL/GenBank/DDBJ whole genome shotgun (WGS) entry which is preliminary data.</text>
</comment>
<dbReference type="PANTHER" id="PTHR33516:SF2">
    <property type="entry name" value="LEXA REPRESSOR-RELATED"/>
    <property type="match status" value="1"/>
</dbReference>
<evidence type="ECO:0000313" key="3">
    <source>
        <dbReference type="Proteomes" id="UP001549104"/>
    </source>
</evidence>
<gene>
    <name evidence="2" type="ORF">ABIC55_004020</name>
</gene>
<dbReference type="InterPro" id="IPR015927">
    <property type="entry name" value="Peptidase_S24_S26A/B/C"/>
</dbReference>
<protein>
    <submittedName>
        <fullName evidence="2">SOS-response transcriptional repressor LexA</fullName>
    </submittedName>
</protein>
<feature type="domain" description="Peptidase S24/S26A/S26B/S26C" evidence="1">
    <location>
        <begin position="2"/>
        <end position="104"/>
    </location>
</feature>
<dbReference type="InterPro" id="IPR050077">
    <property type="entry name" value="LexA_repressor"/>
</dbReference>
<evidence type="ECO:0000259" key="1">
    <source>
        <dbReference type="Pfam" id="PF00717"/>
    </source>
</evidence>
<dbReference type="Gene3D" id="2.10.109.10">
    <property type="entry name" value="Umud Fragment, subunit A"/>
    <property type="match status" value="1"/>
</dbReference>
<dbReference type="CDD" id="cd06529">
    <property type="entry name" value="S24_LexA-like"/>
    <property type="match status" value="1"/>
</dbReference>